<dbReference type="InterPro" id="IPR010897">
    <property type="entry name" value="Spore_II_P"/>
</dbReference>
<evidence type="ECO:0000313" key="3">
    <source>
        <dbReference type="EMBL" id="GGB28945.1"/>
    </source>
</evidence>
<gene>
    <name evidence="3" type="primary">spoIIP</name>
    <name evidence="3" type="ORF">GCM10011409_02790</name>
</gene>
<evidence type="ECO:0000256" key="1">
    <source>
        <dbReference type="SAM" id="MobiDB-lite"/>
    </source>
</evidence>
<name>A0A9W5TV06_9BACI</name>
<protein>
    <submittedName>
        <fullName evidence="3">Stage II sporulation protein P</fullName>
    </submittedName>
</protein>
<keyword evidence="2" id="KW-1133">Transmembrane helix</keyword>
<dbReference type="RefSeq" id="WP_188724575.1">
    <property type="nucleotide sequence ID" value="NZ_BMJD01000001.1"/>
</dbReference>
<proteinExistence type="predicted"/>
<organism evidence="3 4">
    <name type="scientific">Lentibacillus populi</name>
    <dbReference type="NCBI Taxonomy" id="1827502"/>
    <lineage>
        <taxon>Bacteria</taxon>
        <taxon>Bacillati</taxon>
        <taxon>Bacillota</taxon>
        <taxon>Bacilli</taxon>
        <taxon>Bacillales</taxon>
        <taxon>Bacillaceae</taxon>
        <taxon>Lentibacillus</taxon>
    </lineage>
</organism>
<keyword evidence="4" id="KW-1185">Reference proteome</keyword>
<dbReference type="NCBIfam" id="TIGR02867">
    <property type="entry name" value="spore_II_P"/>
    <property type="match status" value="1"/>
</dbReference>
<dbReference type="Pfam" id="PF07454">
    <property type="entry name" value="SpoIIP"/>
    <property type="match status" value="1"/>
</dbReference>
<feature type="transmembrane region" description="Helical" evidence="2">
    <location>
        <begin position="20"/>
        <end position="40"/>
    </location>
</feature>
<accession>A0A9W5TV06</accession>
<keyword evidence="2" id="KW-0812">Transmembrane</keyword>
<dbReference type="SUPFAM" id="SSF53187">
    <property type="entry name" value="Zn-dependent exopeptidases"/>
    <property type="match status" value="1"/>
</dbReference>
<comment type="caution">
    <text evidence="3">The sequence shown here is derived from an EMBL/GenBank/DDBJ whole genome shotgun (WGS) entry which is preliminary data.</text>
</comment>
<evidence type="ECO:0000313" key="4">
    <source>
        <dbReference type="Proteomes" id="UP000621492"/>
    </source>
</evidence>
<sequence>MNQKKTKQFNQLYKRSGLYVLCVLILFVSIGIMTSLAPAYRFSSHVIAEWTSEIESTLFLHLLGMENRAFQQAYPEDKKLPKLSTTLFHMATSIKPNDPRSLLGNELPGFSTFDTKIIVAGEGTDYTTLPIESSPPLEEILKDREAVLDEPEESDDAAEKDKKDKPTTGDREVVFLYNTHNRESFLPHLPGVTDGNLAQHDTVNITKVSDRLAKTLKANGIGTSVDHTDIMTILNEKGWEYPKSYDASRGVVKEAFQNNKDIKYAFDIHRDSLSGDKTTAEIDGKKYAKIMIVIGNDNSDKQTNLALATELHKRLEKKYPGLSRGVIKRGGAGANGVYNQDLMENALLFEFGGVDNTFEELYRSADAMAEIFSDFYWDAEKVNAESKEE</sequence>
<reference evidence="3" key="1">
    <citation type="journal article" date="2014" name="Int. J. Syst. Evol. Microbiol.">
        <title>Complete genome sequence of Corynebacterium casei LMG S-19264T (=DSM 44701T), isolated from a smear-ripened cheese.</title>
        <authorList>
            <consortium name="US DOE Joint Genome Institute (JGI-PGF)"/>
            <person name="Walter F."/>
            <person name="Albersmeier A."/>
            <person name="Kalinowski J."/>
            <person name="Ruckert C."/>
        </authorList>
    </citation>
    <scope>NUCLEOTIDE SEQUENCE</scope>
    <source>
        <strain evidence="3">CGMCC 1.15454</strain>
    </source>
</reference>
<dbReference type="AlphaFoldDB" id="A0A9W5TV06"/>
<dbReference type="Proteomes" id="UP000621492">
    <property type="component" value="Unassembled WGS sequence"/>
</dbReference>
<feature type="compositionally biased region" description="Basic and acidic residues" evidence="1">
    <location>
        <begin position="157"/>
        <end position="170"/>
    </location>
</feature>
<reference evidence="3" key="2">
    <citation type="submission" date="2020-09" db="EMBL/GenBank/DDBJ databases">
        <authorList>
            <person name="Sun Q."/>
            <person name="Zhou Y."/>
        </authorList>
    </citation>
    <scope>NUCLEOTIDE SEQUENCE</scope>
    <source>
        <strain evidence="3">CGMCC 1.15454</strain>
    </source>
</reference>
<dbReference type="EMBL" id="BMJD01000001">
    <property type="protein sequence ID" value="GGB28945.1"/>
    <property type="molecule type" value="Genomic_DNA"/>
</dbReference>
<evidence type="ECO:0000256" key="2">
    <source>
        <dbReference type="SAM" id="Phobius"/>
    </source>
</evidence>
<feature type="region of interest" description="Disordered" evidence="1">
    <location>
        <begin position="147"/>
        <end position="170"/>
    </location>
</feature>
<keyword evidence="2" id="KW-0472">Membrane</keyword>